<reference evidence="1 2" key="1">
    <citation type="submission" date="2014-09" db="EMBL/GenBank/DDBJ databases">
        <title>Whole Genome Shotgun of Flavobacterium aquatile LMG 4008.</title>
        <authorList>
            <person name="Gale A.N."/>
            <person name="Pipes S.E."/>
            <person name="Newman J.D."/>
        </authorList>
    </citation>
    <scope>NUCLEOTIDE SEQUENCE [LARGE SCALE GENOMIC DNA]</scope>
    <source>
        <strain evidence="1 2">LMG 4008</strain>
    </source>
</reference>
<evidence type="ECO:0000313" key="2">
    <source>
        <dbReference type="Proteomes" id="UP000029554"/>
    </source>
</evidence>
<sequence>MNYLSILVINKRRKGLLTSPDAREKLPIFIGTLERQQEYGLLINPEPFAPEQKKTTRFLEWFSVYNLV</sequence>
<dbReference type="AlphaFoldDB" id="A0A095UXJ8"/>
<proteinExistence type="predicted"/>
<keyword evidence="2" id="KW-1185">Reference proteome</keyword>
<evidence type="ECO:0000313" key="1">
    <source>
        <dbReference type="EMBL" id="KGD67305.1"/>
    </source>
</evidence>
<gene>
    <name evidence="1" type="ORF">LG45_13875</name>
</gene>
<comment type="caution">
    <text evidence="1">The sequence shown here is derived from an EMBL/GenBank/DDBJ whole genome shotgun (WGS) entry which is preliminary data.</text>
</comment>
<dbReference type="EMBL" id="JRHH01000005">
    <property type="protein sequence ID" value="KGD67305.1"/>
    <property type="molecule type" value="Genomic_DNA"/>
</dbReference>
<organism evidence="1 2">
    <name type="scientific">Flavobacterium aquatile LMG 4008 = ATCC 11947</name>
    <dbReference type="NCBI Taxonomy" id="1453498"/>
    <lineage>
        <taxon>Bacteria</taxon>
        <taxon>Pseudomonadati</taxon>
        <taxon>Bacteroidota</taxon>
        <taxon>Flavobacteriia</taxon>
        <taxon>Flavobacteriales</taxon>
        <taxon>Flavobacteriaceae</taxon>
        <taxon>Flavobacterium</taxon>
    </lineage>
</organism>
<dbReference type="Proteomes" id="UP000029554">
    <property type="component" value="Unassembled WGS sequence"/>
</dbReference>
<protein>
    <submittedName>
        <fullName evidence="1">Uncharacterized protein</fullName>
    </submittedName>
</protein>
<name>A0A095UXJ8_9FLAO</name>
<accession>A0A095UXJ8</accession>